<feature type="region of interest" description="Disordered" evidence="11">
    <location>
        <begin position="69"/>
        <end position="95"/>
    </location>
</feature>
<evidence type="ECO:0000256" key="4">
    <source>
        <dbReference type="ARBA" id="ARBA00023125"/>
    </source>
</evidence>
<keyword evidence="4 9" id="KW-0238">DNA-binding</keyword>
<dbReference type="EMBL" id="OC003068">
    <property type="protein sequence ID" value="CAD7262768.1"/>
    <property type="molecule type" value="Genomic_DNA"/>
</dbReference>
<evidence type="ECO:0000256" key="11">
    <source>
        <dbReference type="SAM" id="MobiDB-lite"/>
    </source>
</evidence>
<dbReference type="Pfam" id="PF00046">
    <property type="entry name" value="Homeodomain"/>
    <property type="match status" value="1"/>
</dbReference>
<feature type="compositionally biased region" description="Basic and acidic residues" evidence="11">
    <location>
        <begin position="70"/>
        <end position="84"/>
    </location>
</feature>
<dbReference type="Gene3D" id="1.10.10.60">
    <property type="entry name" value="Homeodomain-like"/>
    <property type="match status" value="1"/>
</dbReference>
<evidence type="ECO:0000259" key="12">
    <source>
        <dbReference type="PROSITE" id="PS50071"/>
    </source>
</evidence>
<reference evidence="13" key="1">
    <citation type="submission" date="2020-11" db="EMBL/GenBank/DDBJ databases">
        <authorList>
            <person name="Tran Van P."/>
        </authorList>
    </citation>
    <scope>NUCLEOTIDE SEQUENCE</scope>
</reference>
<dbReference type="InterPro" id="IPR042634">
    <property type="entry name" value="MOX-1/MOX-2"/>
</dbReference>
<keyword evidence="6" id="KW-0010">Activator</keyword>
<dbReference type="InterPro" id="IPR020479">
    <property type="entry name" value="HD_metazoa"/>
</dbReference>
<evidence type="ECO:0000256" key="8">
    <source>
        <dbReference type="ARBA" id="ARBA00023242"/>
    </source>
</evidence>
<comment type="subcellular location">
    <subcellularLocation>
        <location evidence="1 9 10">Nucleus</location>
    </subcellularLocation>
</comment>
<organism evidence="13">
    <name type="scientific">Timema shepardi</name>
    <name type="common">Walking stick</name>
    <dbReference type="NCBI Taxonomy" id="629360"/>
    <lineage>
        <taxon>Eukaryota</taxon>
        <taxon>Metazoa</taxon>
        <taxon>Ecdysozoa</taxon>
        <taxon>Arthropoda</taxon>
        <taxon>Hexapoda</taxon>
        <taxon>Insecta</taxon>
        <taxon>Pterygota</taxon>
        <taxon>Neoptera</taxon>
        <taxon>Polyneoptera</taxon>
        <taxon>Phasmatodea</taxon>
        <taxon>Timematodea</taxon>
        <taxon>Timematoidea</taxon>
        <taxon>Timematidae</taxon>
        <taxon>Timema</taxon>
    </lineage>
</organism>
<gene>
    <name evidence="13" type="ORF">TSIB3V08_LOCUS6864</name>
</gene>
<dbReference type="SUPFAM" id="SSF46689">
    <property type="entry name" value="Homeodomain-like"/>
    <property type="match status" value="1"/>
</dbReference>
<evidence type="ECO:0000256" key="10">
    <source>
        <dbReference type="RuleBase" id="RU000682"/>
    </source>
</evidence>
<evidence type="ECO:0000256" key="1">
    <source>
        <dbReference type="ARBA" id="ARBA00004123"/>
    </source>
</evidence>
<feature type="region of interest" description="Disordered" evidence="11">
    <location>
        <begin position="146"/>
        <end position="175"/>
    </location>
</feature>
<evidence type="ECO:0000256" key="9">
    <source>
        <dbReference type="PROSITE-ProRule" id="PRU00108"/>
    </source>
</evidence>
<evidence type="ECO:0000256" key="2">
    <source>
        <dbReference type="ARBA" id="ARBA00022473"/>
    </source>
</evidence>
<proteinExistence type="predicted"/>
<evidence type="ECO:0000256" key="5">
    <source>
        <dbReference type="ARBA" id="ARBA00023155"/>
    </source>
</evidence>
<dbReference type="SMART" id="SM00389">
    <property type="entry name" value="HOX"/>
    <property type="match status" value="1"/>
</dbReference>
<feature type="DNA-binding region" description="Homeobox" evidence="9">
    <location>
        <begin position="91"/>
        <end position="150"/>
    </location>
</feature>
<sequence>MNTASYYPFGLYALNTNYSNGLVIGKVELEEVNPHLRGGRVENHLGKHHPPVHLTEIQTSISPVLSSRAAQHDKRVSQLRHRDTLPTTSKSRKERTAFTKQQIQQLESEFAHSNYLTRLRRYEISVALDLTERQVKVWFQNRRMKWKRTKGGGGRGQSTKKRRGADTDQEGAPNM</sequence>
<dbReference type="PANTHER" id="PTHR24328:SF7">
    <property type="entry name" value="BUTTONLESS"/>
    <property type="match status" value="1"/>
</dbReference>
<dbReference type="CDD" id="cd00086">
    <property type="entry name" value="homeodomain"/>
    <property type="match status" value="1"/>
</dbReference>
<dbReference type="PROSITE" id="PS50071">
    <property type="entry name" value="HOMEOBOX_2"/>
    <property type="match status" value="1"/>
</dbReference>
<dbReference type="PRINTS" id="PR00024">
    <property type="entry name" value="HOMEOBOX"/>
</dbReference>
<dbReference type="InterPro" id="IPR017970">
    <property type="entry name" value="Homeobox_CS"/>
</dbReference>
<dbReference type="GO" id="GO:0000978">
    <property type="term" value="F:RNA polymerase II cis-regulatory region sequence-specific DNA binding"/>
    <property type="evidence" value="ECO:0007669"/>
    <property type="project" value="TreeGrafter"/>
</dbReference>
<dbReference type="InterPro" id="IPR009057">
    <property type="entry name" value="Homeodomain-like_sf"/>
</dbReference>
<dbReference type="PROSITE" id="PS00027">
    <property type="entry name" value="HOMEOBOX_1"/>
    <property type="match status" value="1"/>
</dbReference>
<protein>
    <recommendedName>
        <fullName evidence="12">Homeobox domain-containing protein</fullName>
    </recommendedName>
</protein>
<dbReference type="AlphaFoldDB" id="A0A7R9AYV1"/>
<name>A0A7R9AYV1_TIMSH</name>
<evidence type="ECO:0000313" key="13">
    <source>
        <dbReference type="EMBL" id="CAD7262768.1"/>
    </source>
</evidence>
<keyword evidence="8 9" id="KW-0539">Nucleus</keyword>
<dbReference type="GO" id="GO:0005634">
    <property type="term" value="C:nucleus"/>
    <property type="evidence" value="ECO:0007669"/>
    <property type="project" value="UniProtKB-SubCell"/>
</dbReference>
<evidence type="ECO:0000256" key="6">
    <source>
        <dbReference type="ARBA" id="ARBA00023159"/>
    </source>
</evidence>
<dbReference type="PANTHER" id="PTHR24328">
    <property type="entry name" value="HOMEOBOX PROTEIN MOX"/>
    <property type="match status" value="1"/>
</dbReference>
<dbReference type="GO" id="GO:0045944">
    <property type="term" value="P:positive regulation of transcription by RNA polymerase II"/>
    <property type="evidence" value="ECO:0007669"/>
    <property type="project" value="InterPro"/>
</dbReference>
<keyword evidence="7" id="KW-0804">Transcription</keyword>
<dbReference type="GO" id="GO:0000981">
    <property type="term" value="F:DNA-binding transcription factor activity, RNA polymerase II-specific"/>
    <property type="evidence" value="ECO:0007669"/>
    <property type="project" value="InterPro"/>
</dbReference>
<keyword evidence="3" id="KW-0805">Transcription regulation</keyword>
<dbReference type="InterPro" id="IPR001356">
    <property type="entry name" value="HD"/>
</dbReference>
<keyword evidence="2" id="KW-0217">Developmental protein</keyword>
<keyword evidence="5 9" id="KW-0371">Homeobox</keyword>
<evidence type="ECO:0000256" key="7">
    <source>
        <dbReference type="ARBA" id="ARBA00023163"/>
    </source>
</evidence>
<feature type="domain" description="Homeobox" evidence="12">
    <location>
        <begin position="89"/>
        <end position="149"/>
    </location>
</feature>
<evidence type="ECO:0000256" key="3">
    <source>
        <dbReference type="ARBA" id="ARBA00023015"/>
    </source>
</evidence>
<accession>A0A7R9AYV1</accession>